<gene>
    <name evidence="6" type="ORF">UE95_023615</name>
</gene>
<accession>A0ABD4UIT7</accession>
<evidence type="ECO:0000256" key="2">
    <source>
        <dbReference type="ARBA" id="ARBA00022692"/>
    </source>
</evidence>
<evidence type="ECO:0000256" key="3">
    <source>
        <dbReference type="ARBA" id="ARBA00022989"/>
    </source>
</evidence>
<reference evidence="6 7" key="1">
    <citation type="journal article" date="2017" name="Front. Microbiol.">
        <title>Genomics reveals a unique clone of Burkholderia cenocepacia harbouring an actively excising novel genomic island.</title>
        <authorList>
            <person name="Patil P."/>
            <person name="Mali S."/>
            <person name="Midha S."/>
            <person name="Gautam V."/>
            <person name="Dash L."/>
            <person name="Kumar S."/>
            <person name="Shastri J."/>
            <person name="Singhal L."/>
            <person name="Patil P.B."/>
        </authorList>
    </citation>
    <scope>NUCLEOTIDE SEQUENCE [LARGE SCALE GENOMIC DNA]</scope>
    <source>
        <strain evidence="6 7">BC-19</strain>
    </source>
</reference>
<dbReference type="InterPro" id="IPR012451">
    <property type="entry name" value="DUF1656"/>
</dbReference>
<evidence type="ECO:0000256" key="5">
    <source>
        <dbReference type="SAM" id="Phobius"/>
    </source>
</evidence>
<keyword evidence="4 5" id="KW-0472">Membrane</keyword>
<keyword evidence="1" id="KW-1003">Cell membrane</keyword>
<dbReference type="Proteomes" id="UP000191686">
    <property type="component" value="Unassembled WGS sequence"/>
</dbReference>
<protein>
    <submittedName>
        <fullName evidence="6">DUF1656 domain-containing protein</fullName>
    </submittedName>
</protein>
<dbReference type="Pfam" id="PF07869">
    <property type="entry name" value="DUF1656"/>
    <property type="match status" value="1"/>
</dbReference>
<keyword evidence="2 5" id="KW-0812">Transmembrane</keyword>
<proteinExistence type="predicted"/>
<dbReference type="AlphaFoldDB" id="A0ABD4UIT7"/>
<feature type="transmembrane region" description="Helical" evidence="5">
    <location>
        <begin position="50"/>
        <end position="73"/>
    </location>
</feature>
<evidence type="ECO:0000256" key="4">
    <source>
        <dbReference type="ARBA" id="ARBA00023136"/>
    </source>
</evidence>
<evidence type="ECO:0000313" key="6">
    <source>
        <dbReference type="EMBL" id="MCW3714276.1"/>
    </source>
</evidence>
<keyword evidence="3 5" id="KW-1133">Transmembrane helix</keyword>
<name>A0ABD4UIT7_9BURK</name>
<sequence>MTADLDILGIFVPPMVAVGIIALVLLSLLRRALTRLHAYDYISHRNLFDVSLYFVIVAGLLFALGGETITPLFHHVT</sequence>
<evidence type="ECO:0000256" key="1">
    <source>
        <dbReference type="ARBA" id="ARBA00022475"/>
    </source>
</evidence>
<comment type="caution">
    <text evidence="6">The sequence shown here is derived from an EMBL/GenBank/DDBJ whole genome shotgun (WGS) entry which is preliminary data.</text>
</comment>
<feature type="transmembrane region" description="Helical" evidence="5">
    <location>
        <begin position="6"/>
        <end position="29"/>
    </location>
</feature>
<reference evidence="6 7" key="2">
    <citation type="journal article" date="2017" name="Front. Microbiol.">
        <title>Genomics Reveals a Unique Clone of Burkholderia cenocepacia Harboring an Actively Excising Novel Genomic Island.</title>
        <authorList>
            <person name="Patil P.P."/>
            <person name="Mali S."/>
            <person name="Midha S."/>
            <person name="Gautam V."/>
            <person name="Dash L."/>
            <person name="Kumar S."/>
            <person name="Shastri J."/>
            <person name="Singhal L."/>
            <person name="Patil P.B."/>
        </authorList>
    </citation>
    <scope>NUCLEOTIDE SEQUENCE [LARGE SCALE GENOMIC DNA]</scope>
    <source>
        <strain evidence="6 7">BC-19</strain>
    </source>
</reference>
<dbReference type="RefSeq" id="WP_080323510.1">
    <property type="nucleotide sequence ID" value="NZ_JYMX02000020.1"/>
</dbReference>
<organism evidence="6 7">
    <name type="scientific">Burkholderia cenocepacia</name>
    <dbReference type="NCBI Taxonomy" id="95486"/>
    <lineage>
        <taxon>Bacteria</taxon>
        <taxon>Pseudomonadati</taxon>
        <taxon>Pseudomonadota</taxon>
        <taxon>Betaproteobacteria</taxon>
        <taxon>Burkholderiales</taxon>
        <taxon>Burkholderiaceae</taxon>
        <taxon>Burkholderia</taxon>
        <taxon>Burkholderia cepacia complex</taxon>
    </lineage>
</organism>
<evidence type="ECO:0000313" key="7">
    <source>
        <dbReference type="Proteomes" id="UP000191686"/>
    </source>
</evidence>
<dbReference type="EMBL" id="JYMX02000020">
    <property type="protein sequence ID" value="MCW3714276.1"/>
    <property type="molecule type" value="Genomic_DNA"/>
</dbReference>